<dbReference type="Proteomes" id="UP000216300">
    <property type="component" value="Unassembled WGS sequence"/>
</dbReference>
<dbReference type="EMBL" id="NMVJ01000006">
    <property type="protein sequence ID" value="OYN90797.1"/>
    <property type="molecule type" value="Genomic_DNA"/>
</dbReference>
<dbReference type="RefSeq" id="WP_094453038.1">
    <property type="nucleotide sequence ID" value="NZ_NMVJ01000006.1"/>
</dbReference>
<keyword evidence="2" id="KW-1133">Transmembrane helix</keyword>
<organism evidence="3 4">
    <name type="scientific">Parenemella sanctibonifatiensis</name>
    <dbReference type="NCBI Taxonomy" id="2016505"/>
    <lineage>
        <taxon>Bacteria</taxon>
        <taxon>Bacillati</taxon>
        <taxon>Actinomycetota</taxon>
        <taxon>Actinomycetes</taxon>
        <taxon>Propionibacteriales</taxon>
        <taxon>Propionibacteriaceae</taxon>
        <taxon>Parenemella</taxon>
    </lineage>
</organism>
<evidence type="ECO:0000313" key="3">
    <source>
        <dbReference type="EMBL" id="OYN90797.1"/>
    </source>
</evidence>
<feature type="region of interest" description="Disordered" evidence="1">
    <location>
        <begin position="37"/>
        <end position="104"/>
    </location>
</feature>
<dbReference type="AlphaFoldDB" id="A0A255EGY7"/>
<protein>
    <submittedName>
        <fullName evidence="3">Uncharacterized protein</fullName>
    </submittedName>
</protein>
<evidence type="ECO:0000256" key="2">
    <source>
        <dbReference type="SAM" id="Phobius"/>
    </source>
</evidence>
<evidence type="ECO:0000256" key="1">
    <source>
        <dbReference type="SAM" id="MobiDB-lite"/>
    </source>
</evidence>
<keyword evidence="2" id="KW-0812">Transmembrane</keyword>
<sequence length="288" mass="29874">MSHQSAPGRSRGFTIAVVAVVIIVLGVGAGIVLTSVTNRNEGTDPPPSASAPLTTGTGGATTAPSPAPTTEPSPTSGGTQTATVPPPSTPAQTQGPDASVRLPPSGDLEWQAPGDWLAAGQDGNPALPSRCVQRSLTSQPGILDLARQNYTLAADERSTAVATVMIFETEEQAEQAAQQLRAWSTSCLNQLVASGNTNVRQHGNHQVSVEGGEAGFTEFSYLPPGAGQGDAVFASHGVIQVGISVAYLVMEVRTPEAHWRYTEQPDETGLESHPMIRTLPKIAGRIQA</sequence>
<reference evidence="3 4" key="1">
    <citation type="submission" date="2017-07" db="EMBL/GenBank/DDBJ databases">
        <title>Draft whole genome sequences of clinical Proprionibacteriaceae strains.</title>
        <authorList>
            <person name="Bernier A.-M."/>
            <person name="Bernard K."/>
            <person name="Domingo M.-C."/>
        </authorList>
    </citation>
    <scope>NUCLEOTIDE SEQUENCE [LARGE SCALE GENOMIC DNA]</scope>
    <source>
        <strain evidence="3 4">NML 150081</strain>
    </source>
</reference>
<keyword evidence="4" id="KW-1185">Reference proteome</keyword>
<proteinExistence type="predicted"/>
<accession>A0A255EGY7</accession>
<evidence type="ECO:0000313" key="4">
    <source>
        <dbReference type="Proteomes" id="UP000216300"/>
    </source>
</evidence>
<name>A0A255EGY7_9ACTN</name>
<gene>
    <name evidence="3" type="ORF">CGZ91_04645</name>
</gene>
<feature type="compositionally biased region" description="Low complexity" evidence="1">
    <location>
        <begin position="50"/>
        <end position="64"/>
    </location>
</feature>
<comment type="caution">
    <text evidence="3">The sequence shown here is derived from an EMBL/GenBank/DDBJ whole genome shotgun (WGS) entry which is preliminary data.</text>
</comment>
<keyword evidence="2" id="KW-0472">Membrane</keyword>
<feature type="transmembrane region" description="Helical" evidence="2">
    <location>
        <begin position="12"/>
        <end position="33"/>
    </location>
</feature>